<dbReference type="SMART" id="SM00382">
    <property type="entry name" value="AAA"/>
    <property type="match status" value="2"/>
</dbReference>
<name>A0A9D1SNU4_9FIRM</name>
<feature type="domain" description="ABC transporter" evidence="9">
    <location>
        <begin position="252"/>
        <end position="474"/>
    </location>
</feature>
<evidence type="ECO:0000256" key="8">
    <source>
        <dbReference type="ARBA" id="ARBA00023136"/>
    </source>
</evidence>
<dbReference type="InterPro" id="IPR050095">
    <property type="entry name" value="ECF_ABC_transporter_ATP-bd"/>
</dbReference>
<gene>
    <name evidence="10" type="ORF">IAD23_05945</name>
</gene>
<dbReference type="GO" id="GO:0042626">
    <property type="term" value="F:ATPase-coupled transmembrane transporter activity"/>
    <property type="evidence" value="ECO:0007669"/>
    <property type="project" value="TreeGrafter"/>
</dbReference>
<evidence type="ECO:0000313" key="11">
    <source>
        <dbReference type="Proteomes" id="UP000824125"/>
    </source>
</evidence>
<comment type="caution">
    <text evidence="10">The sequence shown here is derived from an EMBL/GenBank/DDBJ whole genome shotgun (WGS) entry which is preliminary data.</text>
</comment>
<keyword evidence="6 10" id="KW-0067">ATP-binding</keyword>
<dbReference type="Pfam" id="PF00005">
    <property type="entry name" value="ABC_tran"/>
    <property type="match status" value="2"/>
</dbReference>
<dbReference type="AlphaFoldDB" id="A0A9D1SNU4"/>
<evidence type="ECO:0000256" key="7">
    <source>
        <dbReference type="ARBA" id="ARBA00022967"/>
    </source>
</evidence>
<dbReference type="InterPro" id="IPR003439">
    <property type="entry name" value="ABC_transporter-like_ATP-bd"/>
</dbReference>
<sequence>MSTAIELRGVSFAYAGSAQKVLDQVDLKLDYGEFMVLSGVSGEGKTTLLSVINGVIPFINGGELSGDVFLDGKRANEMHISARSRLVGSVLQNADEQIVHDLTEDEVAFGCENLKYPPQQIETTVHESLRQMKLEAHWPTKTLSGGQKQRLITAATLAMRQKILVLDEPLANLDKEGGALLLNRLKDLTRLGFAVLLVEHRLDVVLPYADSVIWLKNGRLFRSDDPNTLLKNSREKLYAQPECTLPAQDVCIEAQHIAFSVRDRSILNAVSVAIHAGERIALLGENGCGKTTLLRILARLTKPTGGRIVHNILPGDKKKKAGSAWFKKVGFVYQNPSYQLFMPTLLEEIAYQAVSAEKAQEMIERFGLAGLEKRHPHSLSEGQKRRAGIAAVMAGEPQVVLLDEPTVGQDYDNLKQTVETLNDLHRQTGNTMITVTHDFRCAAALADRVLILENGQITESGASELADAYFKRNM</sequence>
<feature type="domain" description="ABC transporter" evidence="9">
    <location>
        <begin position="5"/>
        <end position="242"/>
    </location>
</feature>
<keyword evidence="7" id="KW-1278">Translocase</keyword>
<dbReference type="GO" id="GO:0005524">
    <property type="term" value="F:ATP binding"/>
    <property type="evidence" value="ECO:0007669"/>
    <property type="project" value="UniProtKB-KW"/>
</dbReference>
<evidence type="ECO:0000256" key="3">
    <source>
        <dbReference type="ARBA" id="ARBA00022448"/>
    </source>
</evidence>
<organism evidence="10 11">
    <name type="scientific">Candidatus Scybalenecus merdavium</name>
    <dbReference type="NCBI Taxonomy" id="2840939"/>
    <lineage>
        <taxon>Bacteria</taxon>
        <taxon>Bacillati</taxon>
        <taxon>Bacillota</taxon>
        <taxon>Clostridia</taxon>
        <taxon>Eubacteriales</taxon>
        <taxon>Oscillospiraceae</taxon>
        <taxon>Oscillospiraceae incertae sedis</taxon>
        <taxon>Candidatus Scybalenecus</taxon>
    </lineage>
</organism>
<evidence type="ECO:0000256" key="1">
    <source>
        <dbReference type="ARBA" id="ARBA00004202"/>
    </source>
</evidence>
<keyword evidence="3" id="KW-0813">Transport</keyword>
<dbReference type="PROSITE" id="PS50893">
    <property type="entry name" value="ABC_TRANSPORTER_2"/>
    <property type="match status" value="2"/>
</dbReference>
<dbReference type="Proteomes" id="UP000824125">
    <property type="component" value="Unassembled WGS sequence"/>
</dbReference>
<dbReference type="Gene3D" id="3.40.50.300">
    <property type="entry name" value="P-loop containing nucleotide triphosphate hydrolases"/>
    <property type="match status" value="2"/>
</dbReference>
<protein>
    <submittedName>
        <fullName evidence="10">ABC transporter ATP-binding protein</fullName>
    </submittedName>
</protein>
<keyword evidence="4" id="KW-1003">Cell membrane</keyword>
<comment type="similarity">
    <text evidence="2">Belongs to the ABC transporter superfamily.</text>
</comment>
<evidence type="ECO:0000256" key="5">
    <source>
        <dbReference type="ARBA" id="ARBA00022741"/>
    </source>
</evidence>
<dbReference type="GO" id="GO:0043190">
    <property type="term" value="C:ATP-binding cassette (ABC) transporter complex"/>
    <property type="evidence" value="ECO:0007669"/>
    <property type="project" value="TreeGrafter"/>
</dbReference>
<evidence type="ECO:0000313" key="10">
    <source>
        <dbReference type="EMBL" id="HIU69484.1"/>
    </source>
</evidence>
<reference evidence="10" key="1">
    <citation type="submission" date="2020-10" db="EMBL/GenBank/DDBJ databases">
        <authorList>
            <person name="Gilroy R."/>
        </authorList>
    </citation>
    <scope>NUCLEOTIDE SEQUENCE</scope>
    <source>
        <strain evidence="10">CHK176-6737</strain>
    </source>
</reference>
<keyword evidence="5" id="KW-0547">Nucleotide-binding</keyword>
<dbReference type="InterPro" id="IPR027417">
    <property type="entry name" value="P-loop_NTPase"/>
</dbReference>
<dbReference type="InterPro" id="IPR015856">
    <property type="entry name" value="ABC_transpr_CbiO/EcfA_su"/>
</dbReference>
<dbReference type="PANTHER" id="PTHR43553:SF27">
    <property type="entry name" value="ENERGY-COUPLING FACTOR TRANSPORTER ATP-BINDING PROTEIN ECFA2"/>
    <property type="match status" value="1"/>
</dbReference>
<accession>A0A9D1SNU4</accession>
<dbReference type="SUPFAM" id="SSF52540">
    <property type="entry name" value="P-loop containing nucleoside triphosphate hydrolases"/>
    <property type="match status" value="2"/>
</dbReference>
<evidence type="ECO:0000256" key="6">
    <source>
        <dbReference type="ARBA" id="ARBA00022840"/>
    </source>
</evidence>
<dbReference type="PANTHER" id="PTHR43553">
    <property type="entry name" value="HEAVY METAL TRANSPORTER"/>
    <property type="match status" value="1"/>
</dbReference>
<dbReference type="InterPro" id="IPR003593">
    <property type="entry name" value="AAA+_ATPase"/>
</dbReference>
<proteinExistence type="inferred from homology"/>
<evidence type="ECO:0000256" key="2">
    <source>
        <dbReference type="ARBA" id="ARBA00005417"/>
    </source>
</evidence>
<keyword evidence="8" id="KW-0472">Membrane</keyword>
<reference evidence="10" key="2">
    <citation type="journal article" date="2021" name="PeerJ">
        <title>Extensive microbial diversity within the chicken gut microbiome revealed by metagenomics and culture.</title>
        <authorList>
            <person name="Gilroy R."/>
            <person name="Ravi A."/>
            <person name="Getino M."/>
            <person name="Pursley I."/>
            <person name="Horton D.L."/>
            <person name="Alikhan N.F."/>
            <person name="Baker D."/>
            <person name="Gharbi K."/>
            <person name="Hall N."/>
            <person name="Watson M."/>
            <person name="Adriaenssens E.M."/>
            <person name="Foster-Nyarko E."/>
            <person name="Jarju S."/>
            <person name="Secka A."/>
            <person name="Antonio M."/>
            <person name="Oren A."/>
            <person name="Chaudhuri R.R."/>
            <person name="La Ragione R."/>
            <person name="Hildebrand F."/>
            <person name="Pallen M.J."/>
        </authorList>
    </citation>
    <scope>NUCLEOTIDE SEQUENCE</scope>
    <source>
        <strain evidence="10">CHK176-6737</strain>
    </source>
</reference>
<evidence type="ECO:0000256" key="4">
    <source>
        <dbReference type="ARBA" id="ARBA00022475"/>
    </source>
</evidence>
<dbReference type="GO" id="GO:0016887">
    <property type="term" value="F:ATP hydrolysis activity"/>
    <property type="evidence" value="ECO:0007669"/>
    <property type="project" value="InterPro"/>
</dbReference>
<dbReference type="CDD" id="cd03225">
    <property type="entry name" value="ABC_cobalt_CbiO_domain1"/>
    <property type="match status" value="2"/>
</dbReference>
<evidence type="ECO:0000259" key="9">
    <source>
        <dbReference type="PROSITE" id="PS50893"/>
    </source>
</evidence>
<dbReference type="EMBL" id="DVNM01000032">
    <property type="protein sequence ID" value="HIU69484.1"/>
    <property type="molecule type" value="Genomic_DNA"/>
</dbReference>
<comment type="subcellular location">
    <subcellularLocation>
        <location evidence="1">Cell membrane</location>
        <topology evidence="1">Peripheral membrane protein</topology>
    </subcellularLocation>
</comment>